<keyword evidence="2" id="KW-1185">Reference proteome</keyword>
<sequence length="103" mass="10796">MAVLEVLAVAGVARVGGHRGRLGVGGDLGRVHGVLAHGWFHSLVRPGVVRSGVRTVTARGSRVGAQTEEAASQRAREHAVAHVTERYFSQGPHRGPTGYTALV</sequence>
<evidence type="ECO:0000313" key="1">
    <source>
        <dbReference type="EMBL" id="GGQ98241.1"/>
    </source>
</evidence>
<proteinExistence type="predicted"/>
<reference evidence="1" key="1">
    <citation type="journal article" date="2014" name="Int. J. Syst. Evol. Microbiol.">
        <title>Complete genome sequence of Corynebacterium casei LMG S-19264T (=DSM 44701T), isolated from a smear-ripened cheese.</title>
        <authorList>
            <consortium name="US DOE Joint Genome Institute (JGI-PGF)"/>
            <person name="Walter F."/>
            <person name="Albersmeier A."/>
            <person name="Kalinowski J."/>
            <person name="Ruckert C."/>
        </authorList>
    </citation>
    <scope>NUCLEOTIDE SEQUENCE</scope>
    <source>
        <strain evidence="1">JCM 4346</strain>
    </source>
</reference>
<reference evidence="1" key="2">
    <citation type="submission" date="2020-09" db="EMBL/GenBank/DDBJ databases">
        <authorList>
            <person name="Sun Q."/>
            <person name="Ohkuma M."/>
        </authorList>
    </citation>
    <scope>NUCLEOTIDE SEQUENCE</scope>
    <source>
        <strain evidence="1">JCM 4346</strain>
    </source>
</reference>
<comment type="caution">
    <text evidence="1">The sequence shown here is derived from an EMBL/GenBank/DDBJ whole genome shotgun (WGS) entry which is preliminary data.</text>
</comment>
<accession>A0A918F3P7</accession>
<dbReference type="Proteomes" id="UP000658320">
    <property type="component" value="Unassembled WGS sequence"/>
</dbReference>
<protein>
    <submittedName>
        <fullName evidence="1">Uncharacterized protein</fullName>
    </submittedName>
</protein>
<dbReference type="AlphaFoldDB" id="A0A918F3P7"/>
<dbReference type="EMBL" id="BMSX01000002">
    <property type="protein sequence ID" value="GGQ98241.1"/>
    <property type="molecule type" value="Genomic_DNA"/>
</dbReference>
<gene>
    <name evidence="1" type="ORF">GCM10010251_11790</name>
</gene>
<name>A0A918F3P7_9ACTN</name>
<organism evidence="1 2">
    <name type="scientific">Streptomyces aurantiogriseus</name>
    <dbReference type="NCBI Taxonomy" id="66870"/>
    <lineage>
        <taxon>Bacteria</taxon>
        <taxon>Bacillati</taxon>
        <taxon>Actinomycetota</taxon>
        <taxon>Actinomycetes</taxon>
        <taxon>Kitasatosporales</taxon>
        <taxon>Streptomycetaceae</taxon>
        <taxon>Streptomyces</taxon>
    </lineage>
</organism>
<evidence type="ECO:0000313" key="2">
    <source>
        <dbReference type="Proteomes" id="UP000658320"/>
    </source>
</evidence>